<dbReference type="PROSITE" id="PS50097">
    <property type="entry name" value="BTB"/>
    <property type="match status" value="1"/>
</dbReference>
<keyword evidence="3" id="KW-1185">Reference proteome</keyword>
<dbReference type="OrthoDB" id="194443at2759"/>
<dbReference type="Gene3D" id="3.30.710.10">
    <property type="entry name" value="Potassium Channel Kv1.1, Chain A"/>
    <property type="match status" value="1"/>
</dbReference>
<accession>A0A395IPH7</accession>
<dbReference type="EMBL" id="QKRW01000027">
    <property type="protein sequence ID" value="RAL62006.1"/>
    <property type="molecule type" value="Genomic_DNA"/>
</dbReference>
<dbReference type="PANTHER" id="PTHR47843">
    <property type="entry name" value="BTB DOMAIN-CONTAINING PROTEIN-RELATED"/>
    <property type="match status" value="1"/>
</dbReference>
<protein>
    <recommendedName>
        <fullName evidence="1">BTB domain-containing protein</fullName>
    </recommendedName>
</protein>
<evidence type="ECO:0000313" key="2">
    <source>
        <dbReference type="EMBL" id="RAL62006.1"/>
    </source>
</evidence>
<dbReference type="AlphaFoldDB" id="A0A395IPH7"/>
<gene>
    <name evidence="2" type="ORF">DID88_002495</name>
</gene>
<dbReference type="SUPFAM" id="SSF54695">
    <property type="entry name" value="POZ domain"/>
    <property type="match status" value="1"/>
</dbReference>
<comment type="caution">
    <text evidence="2">The sequence shown here is derived from an EMBL/GenBank/DDBJ whole genome shotgun (WGS) entry which is preliminary data.</text>
</comment>
<evidence type="ECO:0000259" key="1">
    <source>
        <dbReference type="PROSITE" id="PS50097"/>
    </source>
</evidence>
<reference evidence="2 3" key="1">
    <citation type="submission" date="2018-06" db="EMBL/GenBank/DDBJ databases">
        <title>Genome Sequence of the Brown Rot Fungal Pathogen Monilinia fructigena.</title>
        <authorList>
            <person name="Landi L."/>
            <person name="De Miccolis Angelini R.M."/>
            <person name="Pollastro S."/>
            <person name="Abate D."/>
            <person name="Faretra F."/>
            <person name="Romanazzi G."/>
        </authorList>
    </citation>
    <scope>NUCLEOTIDE SEQUENCE [LARGE SCALE GENOMIC DNA]</scope>
    <source>
        <strain evidence="2 3">Mfrg269</strain>
    </source>
</reference>
<sequence length="413" mass="47902">MELFTRNRRKGSLASEDLETLEEERENTEGYEQDEVTIGVVDRRREKQVGDSWFWDDEREDRNASPASVKSACFQFGKCLEILEWQSWQSPVRDWMEYFKEFEWAGVVWDDSVIPWKESLEEDQDLAARLCNFETPSEKAGLILDCPVEEYQEVEEEIPNPEVVELHVGLEKKVIRVNKKLLCKKIPYFSKMFQGSFQEAISNAASFPEDEVEAFNDLIYWVSNGHLPPCTIYYENEGFYPNQEIQGIAPVRIAFGYDYLELYALADKFCIFNLMNLITDYVIGLLALDASVLPIQDISDIYATAPENSGLRRLACYIFNYYIESCSKVRYPVKDLAYLLRTVDDLAIDTITLKRSQAAEPFVSPEGLAACDFHDHSHGEICEGKKFREQSPGLRRPQKLHPQRIRLQYLTYE</sequence>
<name>A0A395IPH7_9HELO</name>
<evidence type="ECO:0000313" key="3">
    <source>
        <dbReference type="Proteomes" id="UP000249056"/>
    </source>
</evidence>
<feature type="domain" description="BTB" evidence="1">
    <location>
        <begin position="162"/>
        <end position="227"/>
    </location>
</feature>
<organism evidence="2 3">
    <name type="scientific">Monilinia fructigena</name>
    <dbReference type="NCBI Taxonomy" id="38457"/>
    <lineage>
        <taxon>Eukaryota</taxon>
        <taxon>Fungi</taxon>
        <taxon>Dikarya</taxon>
        <taxon>Ascomycota</taxon>
        <taxon>Pezizomycotina</taxon>
        <taxon>Leotiomycetes</taxon>
        <taxon>Helotiales</taxon>
        <taxon>Sclerotiniaceae</taxon>
        <taxon>Monilinia</taxon>
    </lineage>
</organism>
<dbReference type="InterPro" id="IPR011333">
    <property type="entry name" value="SKP1/BTB/POZ_sf"/>
</dbReference>
<dbReference type="Proteomes" id="UP000249056">
    <property type="component" value="Unassembled WGS sequence"/>
</dbReference>
<proteinExistence type="predicted"/>
<dbReference type="InterPro" id="IPR000210">
    <property type="entry name" value="BTB/POZ_dom"/>
</dbReference>